<dbReference type="Gene3D" id="1.10.3730.20">
    <property type="match status" value="1"/>
</dbReference>
<evidence type="ECO:0000256" key="2">
    <source>
        <dbReference type="SAM" id="Phobius"/>
    </source>
</evidence>
<proteinExistence type="inferred from homology"/>
<dbReference type="SUPFAM" id="SSF103481">
    <property type="entry name" value="Multidrug resistance efflux transporter EmrE"/>
    <property type="match status" value="2"/>
</dbReference>
<dbReference type="Proteomes" id="UP000322530">
    <property type="component" value="Unassembled WGS sequence"/>
</dbReference>
<dbReference type="Pfam" id="PF00892">
    <property type="entry name" value="EamA"/>
    <property type="match status" value="2"/>
</dbReference>
<keyword evidence="5" id="KW-1185">Reference proteome</keyword>
<evidence type="ECO:0000313" key="5">
    <source>
        <dbReference type="Proteomes" id="UP000322530"/>
    </source>
</evidence>
<dbReference type="OrthoDB" id="9799821at2"/>
<feature type="transmembrane region" description="Helical" evidence="2">
    <location>
        <begin position="100"/>
        <end position="122"/>
    </location>
</feature>
<keyword evidence="2" id="KW-0812">Transmembrane</keyword>
<feature type="transmembrane region" description="Helical" evidence="2">
    <location>
        <begin position="220"/>
        <end position="240"/>
    </location>
</feature>
<dbReference type="PANTHER" id="PTHR12715">
    <property type="entry name" value="TRANSPORTER, DRUG/METABOLITE EXPORTER FAMILY"/>
    <property type="match status" value="1"/>
</dbReference>
<accession>A0A5A5THB3</accession>
<dbReference type="InterPro" id="IPR000620">
    <property type="entry name" value="EamA_dom"/>
</dbReference>
<evidence type="ECO:0000259" key="3">
    <source>
        <dbReference type="Pfam" id="PF00892"/>
    </source>
</evidence>
<evidence type="ECO:0000313" key="4">
    <source>
        <dbReference type="EMBL" id="GCF10702.1"/>
    </source>
</evidence>
<organism evidence="4 5">
    <name type="scientific">Dictyobacter arantiisoli</name>
    <dbReference type="NCBI Taxonomy" id="2014874"/>
    <lineage>
        <taxon>Bacteria</taxon>
        <taxon>Bacillati</taxon>
        <taxon>Chloroflexota</taxon>
        <taxon>Ktedonobacteria</taxon>
        <taxon>Ktedonobacterales</taxon>
        <taxon>Dictyobacteraceae</taxon>
        <taxon>Dictyobacter</taxon>
    </lineage>
</organism>
<feature type="transmembrane region" description="Helical" evidence="2">
    <location>
        <begin position="46"/>
        <end position="63"/>
    </location>
</feature>
<feature type="transmembrane region" description="Helical" evidence="2">
    <location>
        <begin position="129"/>
        <end position="148"/>
    </location>
</feature>
<feature type="transmembrane region" description="Helical" evidence="2">
    <location>
        <begin position="75"/>
        <end position="94"/>
    </location>
</feature>
<feature type="transmembrane region" description="Helical" evidence="2">
    <location>
        <begin position="273"/>
        <end position="291"/>
    </location>
</feature>
<feature type="transmembrane region" description="Helical" evidence="2">
    <location>
        <begin position="154"/>
        <end position="175"/>
    </location>
</feature>
<feature type="domain" description="EamA" evidence="3">
    <location>
        <begin position="156"/>
        <end position="290"/>
    </location>
</feature>
<sequence>MSDVSPRSSSRVRSASTLVLTLVLWASAFAGIREGLQSYSPGALLLLRFSVAAVALIIYAVIIKLRLPDWRDIPAFLVLGFMGITVYQAGLTFGEQSVSAGTASFLVASVPCFTALFAFILLRERLKRWNWLGILISFLGVALISFSAGGGFSFTPGTLLVLIASLAESIYFIFQKRFLRKYSSFELTAYTMWAGTLFMFVFAPQLIQEFPRASLSATRAVVYMGIFPAAIANVTWAITLSRMPASIATSFLNFSPILSTLIAWIWLHEIPTPLTFVGGLVIIIGVLLVNSRSTPHFFGRKRYADLASVAAVEELSIVGEEGVGVWQAEPEG</sequence>
<dbReference type="AlphaFoldDB" id="A0A5A5THB3"/>
<evidence type="ECO:0000256" key="1">
    <source>
        <dbReference type="ARBA" id="ARBA00007362"/>
    </source>
</evidence>
<feature type="transmembrane region" description="Helical" evidence="2">
    <location>
        <begin position="247"/>
        <end position="267"/>
    </location>
</feature>
<dbReference type="EMBL" id="BIXY01000080">
    <property type="protein sequence ID" value="GCF10702.1"/>
    <property type="molecule type" value="Genomic_DNA"/>
</dbReference>
<dbReference type="GO" id="GO:0016020">
    <property type="term" value="C:membrane"/>
    <property type="evidence" value="ECO:0007669"/>
    <property type="project" value="InterPro"/>
</dbReference>
<keyword evidence="2" id="KW-0472">Membrane</keyword>
<comment type="similarity">
    <text evidence="1">Belongs to the EamA transporter family.</text>
</comment>
<feature type="domain" description="EamA" evidence="3">
    <location>
        <begin position="17"/>
        <end position="145"/>
    </location>
</feature>
<feature type="transmembrane region" description="Helical" evidence="2">
    <location>
        <begin position="187"/>
        <end position="208"/>
    </location>
</feature>
<reference evidence="4 5" key="1">
    <citation type="submission" date="2019-01" db="EMBL/GenBank/DDBJ databases">
        <title>Draft genome sequence of Dictyobacter sp. Uno17.</title>
        <authorList>
            <person name="Wang C.M."/>
            <person name="Zheng Y."/>
            <person name="Sakai Y."/>
            <person name="Abe K."/>
            <person name="Yokota A."/>
            <person name="Yabe S."/>
        </authorList>
    </citation>
    <scope>NUCLEOTIDE SEQUENCE [LARGE SCALE GENOMIC DNA]</scope>
    <source>
        <strain evidence="4 5">Uno17</strain>
    </source>
</reference>
<protein>
    <submittedName>
        <fullName evidence="4">Membrane protein</fullName>
    </submittedName>
</protein>
<dbReference type="InterPro" id="IPR052756">
    <property type="entry name" value="Alkyne_AA_exporter"/>
</dbReference>
<dbReference type="PANTHER" id="PTHR12715:SF4">
    <property type="entry name" value="EAMA DOMAIN-CONTAINING PROTEIN"/>
    <property type="match status" value="1"/>
</dbReference>
<name>A0A5A5THB3_9CHLR</name>
<dbReference type="RefSeq" id="WP_149403573.1">
    <property type="nucleotide sequence ID" value="NZ_BIXY01000080.1"/>
</dbReference>
<dbReference type="InterPro" id="IPR037185">
    <property type="entry name" value="EmrE-like"/>
</dbReference>
<gene>
    <name evidence="4" type="ORF">KDI_42660</name>
</gene>
<keyword evidence="2" id="KW-1133">Transmembrane helix</keyword>
<comment type="caution">
    <text evidence="4">The sequence shown here is derived from an EMBL/GenBank/DDBJ whole genome shotgun (WGS) entry which is preliminary data.</text>
</comment>